<evidence type="ECO:0000313" key="6">
    <source>
        <dbReference type="EMBL" id="KAF6229274.1"/>
    </source>
</evidence>
<comment type="caution">
    <text evidence="6">The sequence shown here is derived from an EMBL/GenBank/DDBJ whole genome shotgun (WGS) entry which is preliminary data.</text>
</comment>
<proteinExistence type="predicted"/>
<dbReference type="SUPFAM" id="SSF54928">
    <property type="entry name" value="RNA-binding domain, RBD"/>
    <property type="match status" value="2"/>
</dbReference>
<dbReference type="InterPro" id="IPR000504">
    <property type="entry name" value="RRM_dom"/>
</dbReference>
<dbReference type="InterPro" id="IPR012677">
    <property type="entry name" value="Nucleotide-bd_a/b_plait_sf"/>
</dbReference>
<name>A0A8H6KYN7_9LECA</name>
<dbReference type="GeneID" id="59335789"/>
<dbReference type="PROSITE" id="PS50102">
    <property type="entry name" value="RRM"/>
    <property type="match status" value="1"/>
</dbReference>
<dbReference type="GO" id="GO:0003723">
    <property type="term" value="F:RNA binding"/>
    <property type="evidence" value="ECO:0007669"/>
    <property type="project" value="UniProtKB-UniRule"/>
</dbReference>
<evidence type="ECO:0000256" key="3">
    <source>
        <dbReference type="PROSITE-ProRule" id="PRU00176"/>
    </source>
</evidence>
<accession>A0A8H6KYN7</accession>
<sequence length="645" mass="70679">MPATLSGQTLAPGQNLYGNMHAPFSGQPLAPNPMANMHLDNTSSGLDNLAGAFENLNLRNGAQMGQAKPSNTGMQMGESNMTSMLYQLPDGTYMFAGPNAVQGNYPQYPAPYNMAVTHPTQYQQATYQGIPSTGAPIGPHTPRNYSWMPSQNLPHVPDLVAPRRTSWSSTEELSPQTPVDGYQPAILVSGHSPSDWSTNPSPLSGQLPNNQQICRQPNGEYAIADFWVWTQADPAIPTPIPAWRSGPDGGRGSLDKILDNRDGTTNVYVRGLRPDTTDELLADYGRRFGEIVSQKAIIDMSNNTCKGYSTHILWSNPWSIKKNADIGCRFGFIKYNSYFDAENCIRAFFYLGYEAKFARQSHNARLKELADPKNNNLYVSNLPRLWNDKDFENLFKNVYPDYHILEQRILKDGNGISRGVGFARYVPRPFVALARSQKSRFESPEICEHVIRTFNNMTVGEGKHATELQIRYADTEKQKQLKTCTAERRQFKTNEYNEAVYGPGSPYGFYSPVSATFQSPVPVRPPGTSGAWSNQSSASSISPAYVGYPNSVLNGRQGTNGLLPNAAVKFEGPAPVRRTTHIKIESPSVVAAAKKAAAEVVEDESPDGESSSTSDEDTLVCKSKSSKTCSGTGGDIPSSPTKSKL</sequence>
<feature type="domain" description="RRM" evidence="5">
    <location>
        <begin position="375"/>
        <end position="475"/>
    </location>
</feature>
<reference evidence="6 7" key="1">
    <citation type="journal article" date="2020" name="Genomics">
        <title>Complete, high-quality genomes from long-read metagenomic sequencing of two wolf lichen thalli reveals enigmatic genome architecture.</title>
        <authorList>
            <person name="McKenzie S.K."/>
            <person name="Walston R.F."/>
            <person name="Allen J.L."/>
        </authorList>
    </citation>
    <scope>NUCLEOTIDE SEQUENCE [LARGE SCALE GENOMIC DNA]</scope>
    <source>
        <strain evidence="6">WasteWater1</strain>
    </source>
</reference>
<evidence type="ECO:0000256" key="4">
    <source>
        <dbReference type="SAM" id="MobiDB-lite"/>
    </source>
</evidence>
<organism evidence="6 7">
    <name type="scientific">Letharia lupina</name>
    <dbReference type="NCBI Taxonomy" id="560253"/>
    <lineage>
        <taxon>Eukaryota</taxon>
        <taxon>Fungi</taxon>
        <taxon>Dikarya</taxon>
        <taxon>Ascomycota</taxon>
        <taxon>Pezizomycotina</taxon>
        <taxon>Lecanoromycetes</taxon>
        <taxon>OSLEUM clade</taxon>
        <taxon>Lecanoromycetidae</taxon>
        <taxon>Lecanorales</taxon>
        <taxon>Lecanorineae</taxon>
        <taxon>Parmeliaceae</taxon>
        <taxon>Letharia</taxon>
    </lineage>
</organism>
<gene>
    <name evidence="6" type="ORF">HO133_007390</name>
</gene>
<dbReference type="PANTHER" id="PTHR24012">
    <property type="entry name" value="RNA BINDING PROTEIN"/>
    <property type="match status" value="1"/>
</dbReference>
<keyword evidence="7" id="KW-1185">Reference proteome</keyword>
<dbReference type="Gene3D" id="3.30.70.330">
    <property type="match status" value="2"/>
</dbReference>
<dbReference type="RefSeq" id="XP_037156916.1">
    <property type="nucleotide sequence ID" value="XM_037298281.1"/>
</dbReference>
<dbReference type="Proteomes" id="UP000593566">
    <property type="component" value="Unassembled WGS sequence"/>
</dbReference>
<feature type="region of interest" description="Disordered" evidence="4">
    <location>
        <begin position="594"/>
        <end position="645"/>
    </location>
</feature>
<protein>
    <recommendedName>
        <fullName evidence="5">RRM domain-containing protein</fullName>
    </recommendedName>
</protein>
<evidence type="ECO:0000259" key="5">
    <source>
        <dbReference type="PROSITE" id="PS50102"/>
    </source>
</evidence>
<evidence type="ECO:0000256" key="1">
    <source>
        <dbReference type="ARBA" id="ARBA00022737"/>
    </source>
</evidence>
<evidence type="ECO:0000256" key="2">
    <source>
        <dbReference type="ARBA" id="ARBA00022884"/>
    </source>
</evidence>
<dbReference type="EMBL" id="JACCJB010000003">
    <property type="protein sequence ID" value="KAF6229274.1"/>
    <property type="molecule type" value="Genomic_DNA"/>
</dbReference>
<keyword evidence="2 3" id="KW-0694">RNA-binding</keyword>
<dbReference type="AlphaFoldDB" id="A0A8H6KYN7"/>
<dbReference type="InterPro" id="IPR035979">
    <property type="entry name" value="RBD_domain_sf"/>
</dbReference>
<evidence type="ECO:0000313" key="7">
    <source>
        <dbReference type="Proteomes" id="UP000593566"/>
    </source>
</evidence>
<feature type="compositionally biased region" description="Low complexity" evidence="4">
    <location>
        <begin position="621"/>
        <end position="630"/>
    </location>
</feature>
<keyword evidence="1" id="KW-0677">Repeat</keyword>